<proteinExistence type="predicted"/>
<evidence type="ECO:0000259" key="2">
    <source>
        <dbReference type="PROSITE" id="PS51371"/>
    </source>
</evidence>
<dbReference type="PANTHER" id="PTHR43080:SF2">
    <property type="entry name" value="CBS DOMAIN-CONTAINING PROTEIN"/>
    <property type="match status" value="1"/>
</dbReference>
<dbReference type="AlphaFoldDB" id="A0A382NAR2"/>
<dbReference type="SMART" id="SM00116">
    <property type="entry name" value="CBS"/>
    <property type="match status" value="2"/>
</dbReference>
<dbReference type="Gene3D" id="3.10.580.10">
    <property type="entry name" value="CBS-domain"/>
    <property type="match status" value="1"/>
</dbReference>
<gene>
    <name evidence="3" type="ORF">METZ01_LOCUS310482</name>
</gene>
<dbReference type="InterPro" id="IPR051257">
    <property type="entry name" value="Diverse_CBS-Domain"/>
</dbReference>
<dbReference type="SUPFAM" id="SSF54631">
    <property type="entry name" value="CBS-domain pair"/>
    <property type="match status" value="1"/>
</dbReference>
<dbReference type="CDD" id="cd04584">
    <property type="entry name" value="CBS_pair_AcuB_like"/>
    <property type="match status" value="1"/>
</dbReference>
<protein>
    <recommendedName>
        <fullName evidence="2">CBS domain-containing protein</fullName>
    </recommendedName>
</protein>
<feature type="domain" description="CBS" evidence="2">
    <location>
        <begin position="7"/>
        <end position="64"/>
    </location>
</feature>
<dbReference type="EMBL" id="UINC01098819">
    <property type="protein sequence ID" value="SVC57628.1"/>
    <property type="molecule type" value="Genomic_DNA"/>
</dbReference>
<name>A0A382NAR2_9ZZZZ</name>
<dbReference type="Pfam" id="PF00571">
    <property type="entry name" value="CBS"/>
    <property type="match status" value="2"/>
</dbReference>
<accession>A0A382NAR2</accession>
<dbReference type="PROSITE" id="PS51371">
    <property type="entry name" value="CBS"/>
    <property type="match status" value="2"/>
</dbReference>
<dbReference type="InterPro" id="IPR000644">
    <property type="entry name" value="CBS_dom"/>
</dbReference>
<keyword evidence="1" id="KW-0129">CBS domain</keyword>
<sequence length="212" mass="23545">MIVDEIMTRKVITIKSGDTLYNAQALMVKNSIRHLPVVQKNQIEGIITESDIRVAFVQNNTGSSKVTVLDPKKMKVVDYMTRDLRIVQPDTNVEDAALLIYQNKIGSLPVVQGDKLVGIISILDMLGLFIDLMGIIHSSSRVDVIMGKDPKNFEAVSKIIHDHGLNIISVGMSSYAKNKKKQVYFFRLGLCETASLVKKLEKAGFKVLNAID</sequence>
<feature type="domain" description="CBS" evidence="2">
    <location>
        <begin position="80"/>
        <end position="139"/>
    </location>
</feature>
<organism evidence="3">
    <name type="scientific">marine metagenome</name>
    <dbReference type="NCBI Taxonomy" id="408172"/>
    <lineage>
        <taxon>unclassified sequences</taxon>
        <taxon>metagenomes</taxon>
        <taxon>ecological metagenomes</taxon>
    </lineage>
</organism>
<dbReference type="InterPro" id="IPR046342">
    <property type="entry name" value="CBS_dom_sf"/>
</dbReference>
<reference evidence="3" key="1">
    <citation type="submission" date="2018-05" db="EMBL/GenBank/DDBJ databases">
        <authorList>
            <person name="Lanie J.A."/>
            <person name="Ng W.-L."/>
            <person name="Kazmierczak K.M."/>
            <person name="Andrzejewski T.M."/>
            <person name="Davidsen T.M."/>
            <person name="Wayne K.J."/>
            <person name="Tettelin H."/>
            <person name="Glass J.I."/>
            <person name="Rusch D."/>
            <person name="Podicherti R."/>
            <person name="Tsui H.-C.T."/>
            <person name="Winkler M.E."/>
        </authorList>
    </citation>
    <scope>NUCLEOTIDE SEQUENCE</scope>
</reference>
<evidence type="ECO:0000313" key="3">
    <source>
        <dbReference type="EMBL" id="SVC57628.1"/>
    </source>
</evidence>
<dbReference type="PANTHER" id="PTHR43080">
    <property type="entry name" value="CBS DOMAIN-CONTAINING PROTEIN CBSX3, MITOCHONDRIAL"/>
    <property type="match status" value="1"/>
</dbReference>
<evidence type="ECO:0000256" key="1">
    <source>
        <dbReference type="ARBA" id="ARBA00023122"/>
    </source>
</evidence>